<organism evidence="1 2">
    <name type="scientific">Blattamonas nauphoetae</name>
    <dbReference type="NCBI Taxonomy" id="2049346"/>
    <lineage>
        <taxon>Eukaryota</taxon>
        <taxon>Metamonada</taxon>
        <taxon>Preaxostyla</taxon>
        <taxon>Oxymonadida</taxon>
        <taxon>Blattamonas</taxon>
    </lineage>
</organism>
<reference evidence="1 2" key="1">
    <citation type="journal article" date="2022" name="bioRxiv">
        <title>Genomics of Preaxostyla Flagellates Illuminates Evolutionary Transitions and the Path Towards Mitochondrial Loss.</title>
        <authorList>
            <person name="Novak L.V.F."/>
            <person name="Treitli S.C."/>
            <person name="Pyrih J."/>
            <person name="Halakuc P."/>
            <person name="Pipaliya S.V."/>
            <person name="Vacek V."/>
            <person name="Brzon O."/>
            <person name="Soukal P."/>
            <person name="Eme L."/>
            <person name="Dacks J.B."/>
            <person name="Karnkowska A."/>
            <person name="Elias M."/>
            <person name="Hampl V."/>
        </authorList>
    </citation>
    <scope>NUCLEOTIDE SEQUENCE [LARGE SCALE GENOMIC DNA]</scope>
    <source>
        <strain evidence="1">NAU3</strain>
        <tissue evidence="1">Gut</tissue>
    </source>
</reference>
<protein>
    <submittedName>
        <fullName evidence="1">Uncharacterized protein</fullName>
    </submittedName>
</protein>
<comment type="caution">
    <text evidence="1">The sequence shown here is derived from an EMBL/GenBank/DDBJ whole genome shotgun (WGS) entry which is preliminary data.</text>
</comment>
<dbReference type="Proteomes" id="UP001281761">
    <property type="component" value="Unassembled WGS sequence"/>
</dbReference>
<evidence type="ECO:0000313" key="2">
    <source>
        <dbReference type="Proteomes" id="UP001281761"/>
    </source>
</evidence>
<proteinExistence type="predicted"/>
<keyword evidence="2" id="KW-1185">Reference proteome</keyword>
<accession>A0ABQ9XQS5</accession>
<dbReference type="EMBL" id="JARBJD010000101">
    <property type="protein sequence ID" value="KAK2952646.1"/>
    <property type="molecule type" value="Genomic_DNA"/>
</dbReference>
<name>A0ABQ9XQS5_9EUKA</name>
<sequence>MEIVTSLFWLCSNEVRYALVKADLIPQLLITLNPQSFSFTDAEDIHINLMNSINHSLWLATPRRLAKLGIEDNNEEQAVHKTILKQVVTPSETCICHLCVSRLSIIDGKQSDSS</sequence>
<gene>
    <name evidence="1" type="ORF">BLNAU_12474</name>
</gene>
<evidence type="ECO:0000313" key="1">
    <source>
        <dbReference type="EMBL" id="KAK2952646.1"/>
    </source>
</evidence>